<dbReference type="EMBL" id="CP091139">
    <property type="protein sequence ID" value="UUT36637.1"/>
    <property type="molecule type" value="Genomic_DNA"/>
</dbReference>
<sequence length="355" mass="40018">MFAVLVGRWSWRRWLIAQREYGHCTARTLVTGTRDDVEYVIRQLEQDTNKGYSIVGAALEDGSQTPMIVDGRTYPVVGTTGTVALRARQLGADSVVVASRLDREPDFIKRLSWELEGTASELILSSRLADVAGPRISLRPIDGLPLIHVKIPEFEGGRHLLKRAMDIAISVLALIPITLIGLPIALLIKLEDRGPVFFRQVRVGRDGTQFKILKFRTMHVDAEARLAELRDANEGSGPLFKLKHDPRITRIGTVLRKFSLDELPQFWNALRGDMSVVGPRPPLPSEVDAYGGAVYRRLYIKPGITGLWQVSGRSDLSWDESVRLDLRYVENWSVMTDLMIMWRTFRVMIDPKGAY</sequence>
<evidence type="ECO:0000256" key="5">
    <source>
        <dbReference type="ARBA" id="ARBA00022989"/>
    </source>
</evidence>
<keyword evidence="6 7" id="KW-0472">Membrane</keyword>
<evidence type="ECO:0000256" key="6">
    <source>
        <dbReference type="ARBA" id="ARBA00023136"/>
    </source>
</evidence>
<dbReference type="Proteomes" id="UP001054811">
    <property type="component" value="Chromosome"/>
</dbReference>
<name>A0ABY5NN92_9MICO</name>
<proteinExistence type="inferred from homology"/>
<dbReference type="InterPro" id="IPR017475">
    <property type="entry name" value="EPS_sugar_tfrase"/>
</dbReference>
<comment type="similarity">
    <text evidence="2">Belongs to the bacterial sugar transferase family.</text>
</comment>
<protein>
    <submittedName>
        <fullName evidence="9">Sugar transferase</fullName>
    </submittedName>
</protein>
<feature type="domain" description="Bacterial sugar transferase" evidence="8">
    <location>
        <begin position="162"/>
        <end position="349"/>
    </location>
</feature>
<dbReference type="PANTHER" id="PTHR30576">
    <property type="entry name" value="COLANIC BIOSYNTHESIS UDP-GLUCOSE LIPID CARRIER TRANSFERASE"/>
    <property type="match status" value="1"/>
</dbReference>
<dbReference type="NCBIfam" id="TIGR03025">
    <property type="entry name" value="EPS_sugtrans"/>
    <property type="match status" value="1"/>
</dbReference>
<organism evidence="9 10">
    <name type="scientific">Microbacterium elymi</name>
    <dbReference type="NCBI Taxonomy" id="2909587"/>
    <lineage>
        <taxon>Bacteria</taxon>
        <taxon>Bacillati</taxon>
        <taxon>Actinomycetota</taxon>
        <taxon>Actinomycetes</taxon>
        <taxon>Micrococcales</taxon>
        <taxon>Microbacteriaceae</taxon>
        <taxon>Microbacterium</taxon>
    </lineage>
</organism>
<comment type="subcellular location">
    <subcellularLocation>
        <location evidence="1">Membrane</location>
        <topology evidence="1">Multi-pass membrane protein</topology>
    </subcellularLocation>
</comment>
<feature type="transmembrane region" description="Helical" evidence="7">
    <location>
        <begin position="167"/>
        <end position="188"/>
    </location>
</feature>
<keyword evidence="3 9" id="KW-0808">Transferase</keyword>
<evidence type="ECO:0000256" key="1">
    <source>
        <dbReference type="ARBA" id="ARBA00004141"/>
    </source>
</evidence>
<keyword evidence="5 7" id="KW-1133">Transmembrane helix</keyword>
<evidence type="ECO:0000256" key="4">
    <source>
        <dbReference type="ARBA" id="ARBA00022692"/>
    </source>
</evidence>
<dbReference type="InterPro" id="IPR003362">
    <property type="entry name" value="Bact_transf"/>
</dbReference>
<evidence type="ECO:0000256" key="7">
    <source>
        <dbReference type="SAM" id="Phobius"/>
    </source>
</evidence>
<keyword evidence="10" id="KW-1185">Reference proteome</keyword>
<dbReference type="PANTHER" id="PTHR30576:SF10">
    <property type="entry name" value="SLL5057 PROTEIN"/>
    <property type="match status" value="1"/>
</dbReference>
<dbReference type="Pfam" id="PF02397">
    <property type="entry name" value="Bac_transf"/>
    <property type="match status" value="1"/>
</dbReference>
<evidence type="ECO:0000256" key="2">
    <source>
        <dbReference type="ARBA" id="ARBA00006464"/>
    </source>
</evidence>
<evidence type="ECO:0000313" key="9">
    <source>
        <dbReference type="EMBL" id="UUT36637.1"/>
    </source>
</evidence>
<keyword evidence="4 7" id="KW-0812">Transmembrane</keyword>
<evidence type="ECO:0000256" key="3">
    <source>
        <dbReference type="ARBA" id="ARBA00022679"/>
    </source>
</evidence>
<evidence type="ECO:0000313" key="10">
    <source>
        <dbReference type="Proteomes" id="UP001054811"/>
    </source>
</evidence>
<gene>
    <name evidence="9" type="ORF">L2X98_28550</name>
</gene>
<accession>A0ABY5NN92</accession>
<evidence type="ECO:0000259" key="8">
    <source>
        <dbReference type="Pfam" id="PF02397"/>
    </source>
</evidence>
<dbReference type="GO" id="GO:0016740">
    <property type="term" value="F:transferase activity"/>
    <property type="evidence" value="ECO:0007669"/>
    <property type="project" value="UniProtKB-KW"/>
</dbReference>
<reference evidence="9" key="1">
    <citation type="submission" date="2022-01" db="EMBL/GenBank/DDBJ databases">
        <title>Microbacterium eymi and Microbacterium rhizovicinus sp. nov., isolated from the rhizospheric soil of Elymus tsukushiensis, a plant native to the Dokdo Islands, Republic of Korea.</title>
        <authorList>
            <person name="Hwang Y.J."/>
        </authorList>
    </citation>
    <scope>NUCLEOTIDE SEQUENCE</scope>
    <source>
        <strain evidence="9">KUDC0405</strain>
    </source>
</reference>